<organism evidence="2 3">
    <name type="scientific">Phialemonium atrogriseum</name>
    <dbReference type="NCBI Taxonomy" id="1093897"/>
    <lineage>
        <taxon>Eukaryota</taxon>
        <taxon>Fungi</taxon>
        <taxon>Dikarya</taxon>
        <taxon>Ascomycota</taxon>
        <taxon>Pezizomycotina</taxon>
        <taxon>Sordariomycetes</taxon>
        <taxon>Sordariomycetidae</taxon>
        <taxon>Cephalothecales</taxon>
        <taxon>Cephalothecaceae</taxon>
        <taxon>Phialemonium</taxon>
    </lineage>
</organism>
<protein>
    <submittedName>
        <fullName evidence="2">Uncharacterized protein</fullName>
    </submittedName>
</protein>
<comment type="caution">
    <text evidence="2">The sequence shown here is derived from an EMBL/GenBank/DDBJ whole genome shotgun (WGS) entry which is preliminary data.</text>
</comment>
<proteinExistence type="predicted"/>
<feature type="compositionally biased region" description="Polar residues" evidence="1">
    <location>
        <begin position="1"/>
        <end position="12"/>
    </location>
</feature>
<sequence>MERTKYTVQQGAIESGTVDEDAESHQQTADLGAGKKGHSSHGSTSPQPLGKPQPYSHHDQTHPGLQREEHGAFPQGQITTPPAQQASQTRLFNQTGSPSSHLGARFDRVVQGYSDQVDDQLGRLTLNEGFILEPGRFDEAGAWLQQPRVIDEAGCEHDRDADGQRICACCPWHCKALAAPALPPIPEPVKDNPIYRGSADLFKKAHKDWRKGNKEWAKVTCDCGHGYYCDAHGLWVPGDA</sequence>
<dbReference type="RefSeq" id="XP_060281698.1">
    <property type="nucleotide sequence ID" value="XM_060432793.1"/>
</dbReference>
<evidence type="ECO:0000313" key="3">
    <source>
        <dbReference type="Proteomes" id="UP001244011"/>
    </source>
</evidence>
<feature type="non-terminal residue" evidence="2">
    <location>
        <position position="240"/>
    </location>
</feature>
<dbReference type="AlphaFoldDB" id="A0AAJ0BW00"/>
<accession>A0AAJ0BW00</accession>
<gene>
    <name evidence="2" type="ORF">QBC33DRAFT_621263</name>
</gene>
<dbReference type="GeneID" id="85315980"/>
<evidence type="ECO:0000256" key="1">
    <source>
        <dbReference type="SAM" id="MobiDB-lite"/>
    </source>
</evidence>
<feature type="compositionally biased region" description="Polar residues" evidence="1">
    <location>
        <begin position="76"/>
        <end position="100"/>
    </location>
</feature>
<reference evidence="2" key="1">
    <citation type="submission" date="2023-06" db="EMBL/GenBank/DDBJ databases">
        <title>Genome-scale phylogeny and comparative genomics of the fungal order Sordariales.</title>
        <authorList>
            <consortium name="Lawrence Berkeley National Laboratory"/>
            <person name="Hensen N."/>
            <person name="Bonometti L."/>
            <person name="Westerberg I."/>
            <person name="Brannstrom I.O."/>
            <person name="Guillou S."/>
            <person name="Cros-Aarteil S."/>
            <person name="Calhoun S."/>
            <person name="Haridas S."/>
            <person name="Kuo A."/>
            <person name="Mondo S."/>
            <person name="Pangilinan J."/>
            <person name="Riley R."/>
            <person name="Labutti K."/>
            <person name="Andreopoulos B."/>
            <person name="Lipzen A."/>
            <person name="Chen C."/>
            <person name="Yanf M."/>
            <person name="Daum C."/>
            <person name="Ng V."/>
            <person name="Clum A."/>
            <person name="Steindorff A."/>
            <person name="Ohm R."/>
            <person name="Martin F."/>
            <person name="Silar P."/>
            <person name="Natvig D."/>
            <person name="Lalanne C."/>
            <person name="Gautier V."/>
            <person name="Ament-Velasquez S.L."/>
            <person name="Kruys A."/>
            <person name="Hutchinson M.I."/>
            <person name="Powell A.J."/>
            <person name="Barry K."/>
            <person name="Miller A.N."/>
            <person name="Grigoriev I.V."/>
            <person name="Debuchy R."/>
            <person name="Gladieux P."/>
            <person name="Thoren M.H."/>
            <person name="Johannesson H."/>
        </authorList>
    </citation>
    <scope>NUCLEOTIDE SEQUENCE</scope>
    <source>
        <strain evidence="2">8032-3</strain>
    </source>
</reference>
<keyword evidence="3" id="KW-1185">Reference proteome</keyword>
<evidence type="ECO:0000313" key="2">
    <source>
        <dbReference type="EMBL" id="KAK1765485.1"/>
    </source>
</evidence>
<dbReference type="Proteomes" id="UP001244011">
    <property type="component" value="Unassembled WGS sequence"/>
</dbReference>
<feature type="compositionally biased region" description="Basic and acidic residues" evidence="1">
    <location>
        <begin position="56"/>
        <end position="71"/>
    </location>
</feature>
<name>A0AAJ0BW00_9PEZI</name>
<dbReference type="EMBL" id="MU839015">
    <property type="protein sequence ID" value="KAK1765485.1"/>
    <property type="molecule type" value="Genomic_DNA"/>
</dbReference>
<feature type="region of interest" description="Disordered" evidence="1">
    <location>
        <begin position="1"/>
        <end position="102"/>
    </location>
</feature>